<evidence type="ECO:0000256" key="1">
    <source>
        <dbReference type="SAM" id="Phobius"/>
    </source>
</evidence>
<proteinExistence type="predicted"/>
<gene>
    <name evidence="2" type="ORF">PRVXH_002154</name>
</gene>
<keyword evidence="1" id="KW-1133">Transmembrane helix</keyword>
<feature type="transmembrane region" description="Helical" evidence="1">
    <location>
        <begin position="20"/>
        <end position="39"/>
    </location>
</feature>
<evidence type="ECO:0008006" key="3">
    <source>
        <dbReference type="Google" id="ProtNLM"/>
    </source>
</evidence>
<organism evidence="2">
    <name type="scientific">Proteinivorax hydrogeniformans</name>
    <dbReference type="NCBI Taxonomy" id="1826727"/>
    <lineage>
        <taxon>Bacteria</taxon>
        <taxon>Bacillati</taxon>
        <taxon>Bacillota</taxon>
        <taxon>Clostridia</taxon>
        <taxon>Eubacteriales</taxon>
        <taxon>Proteinivoracaceae</taxon>
        <taxon>Proteinivorax</taxon>
    </lineage>
</organism>
<feature type="transmembrane region" description="Helical" evidence="1">
    <location>
        <begin position="51"/>
        <end position="74"/>
    </location>
</feature>
<dbReference type="AlphaFoldDB" id="A0AAU8HRU5"/>
<feature type="transmembrane region" description="Helical" evidence="1">
    <location>
        <begin position="107"/>
        <end position="134"/>
    </location>
</feature>
<feature type="transmembrane region" description="Helical" evidence="1">
    <location>
        <begin position="174"/>
        <end position="190"/>
    </location>
</feature>
<dbReference type="EMBL" id="CP159485">
    <property type="protein sequence ID" value="XCI28204.1"/>
    <property type="molecule type" value="Genomic_DNA"/>
</dbReference>
<reference evidence="2" key="2">
    <citation type="submission" date="2024-06" db="EMBL/GenBank/DDBJ databases">
        <authorList>
            <person name="Petrova K.O."/>
            <person name="Toshchakov S.V."/>
            <person name="Boltjanskaja Y.V."/>
            <person name="Kevbrin V.V."/>
        </authorList>
    </citation>
    <scope>NUCLEOTIDE SEQUENCE</scope>
    <source>
        <strain evidence="2">Z-710</strain>
    </source>
</reference>
<sequence>MLNLFKLYNASFYKNIRDLVLAYGVLNFFNIAGAVLFYINLNTASSVSEMWFKGFFSFLTLHLFCVSIAPSNLLDHNHAQNWTKNAASGVLENILPVTRKVFLLNRVLVTLCTTVIMGLLLLLPFLIAAILLQIKGIGDGINFLKALLSMQVLVIIGGLILCMLTILYKKGRGVLTLGYSIYSVIVFLMIRGELLLNGSMLLLAPLFMLIVTYILYKYTARNIYEIDICQ</sequence>
<feature type="transmembrane region" description="Helical" evidence="1">
    <location>
        <begin position="196"/>
        <end position="216"/>
    </location>
</feature>
<protein>
    <recommendedName>
        <fullName evidence="3">ABC-2 family transporter</fullName>
    </recommendedName>
</protein>
<dbReference type="RefSeq" id="WP_353892780.1">
    <property type="nucleotide sequence ID" value="NZ_CP159485.1"/>
</dbReference>
<feature type="transmembrane region" description="Helical" evidence="1">
    <location>
        <begin position="146"/>
        <end position="167"/>
    </location>
</feature>
<name>A0AAU8HRU5_9FIRM</name>
<reference evidence="2" key="1">
    <citation type="journal article" date="2018" name="Antonie Van Leeuwenhoek">
        <title>Proteinivorax hydrogeniformans sp. nov., an anaerobic, haloalkaliphilic bacterium fermenting proteinaceous compounds with high hydrogen production.</title>
        <authorList>
            <person name="Boltyanskaya Y."/>
            <person name="Detkova E."/>
            <person name="Pimenov N."/>
            <person name="Kevbrin V."/>
        </authorList>
    </citation>
    <scope>NUCLEOTIDE SEQUENCE</scope>
    <source>
        <strain evidence="2">Z-710</strain>
    </source>
</reference>
<evidence type="ECO:0000313" key="2">
    <source>
        <dbReference type="EMBL" id="XCI28204.1"/>
    </source>
</evidence>
<accession>A0AAU8HRU5</accession>
<keyword evidence="1" id="KW-0472">Membrane</keyword>
<keyword evidence="1" id="KW-0812">Transmembrane</keyword>